<organism evidence="2 3">
    <name type="scientific">Methanochimaera problematica</name>
    <dbReference type="NCBI Taxonomy" id="2609417"/>
    <lineage>
        <taxon>Archaea</taxon>
        <taxon>Methanobacteriati</taxon>
        <taxon>Methanobacteriota</taxon>
        <taxon>Stenosarchaea group</taxon>
        <taxon>Methanomicrobia</taxon>
        <taxon>Methanomicrobiales</taxon>
        <taxon>Methanomicrobiaceae</taxon>
        <taxon>Methanochimaera</taxon>
    </lineage>
</organism>
<dbReference type="Pfam" id="PF12681">
    <property type="entry name" value="Glyoxalase_2"/>
    <property type="match status" value="1"/>
</dbReference>
<gene>
    <name evidence="2" type="ORF">F1737_10935</name>
</gene>
<reference evidence="2 3" key="1">
    <citation type="submission" date="2019-09" db="EMBL/GenBank/DDBJ databases">
        <title>The complete genome of Methanoplanus sp. FWC-SCC4.</title>
        <authorList>
            <person name="Chen S.-C."/>
            <person name="Zhou Y.-Z."/>
            <person name="Lai M.-C."/>
        </authorList>
    </citation>
    <scope>NUCLEOTIDE SEQUENCE [LARGE SCALE GENOMIC DNA]</scope>
    <source>
        <strain evidence="2 3">FWC-SCC4</strain>
    </source>
</reference>
<dbReference type="Proteomes" id="UP001301797">
    <property type="component" value="Chromosome"/>
</dbReference>
<protein>
    <submittedName>
        <fullName evidence="2">Glyoxalase</fullName>
    </submittedName>
</protein>
<proteinExistence type="predicted"/>
<name>A0AA97I4P6_9EURY</name>
<dbReference type="Gene3D" id="3.10.180.10">
    <property type="entry name" value="2,3-Dihydroxybiphenyl 1,2-Dioxygenase, domain 1"/>
    <property type="match status" value="1"/>
</dbReference>
<evidence type="ECO:0000313" key="3">
    <source>
        <dbReference type="Proteomes" id="UP001301797"/>
    </source>
</evidence>
<dbReference type="InterPro" id="IPR025870">
    <property type="entry name" value="Glyoxalase-like_dom"/>
</dbReference>
<dbReference type="InterPro" id="IPR037523">
    <property type="entry name" value="VOC_core"/>
</dbReference>
<accession>A0AA97I4P6</accession>
<sequence length="173" mass="19616">MTESEVMKKKPFSFHSTVLFVKDVGVSKKFYTEVMGEEIELDLGLNVGFKSRLAIWDGSYGRKVIFGDSDVDSKTGDFGSKRMLELYYETEDMDHTSETLKAAGVRFVHDVKEQPWCQFTVRFLDPDGHMIEVGERMDVCVKRLAGLGKTPEEIAKSTTMPPKIVNYILTAKE</sequence>
<dbReference type="EMBL" id="CP043875">
    <property type="protein sequence ID" value="WOF17156.1"/>
    <property type="molecule type" value="Genomic_DNA"/>
</dbReference>
<feature type="domain" description="VOC" evidence="1">
    <location>
        <begin position="13"/>
        <end position="136"/>
    </location>
</feature>
<keyword evidence="3" id="KW-1185">Reference proteome</keyword>
<evidence type="ECO:0000259" key="1">
    <source>
        <dbReference type="PROSITE" id="PS51819"/>
    </source>
</evidence>
<dbReference type="InterPro" id="IPR029068">
    <property type="entry name" value="Glyas_Bleomycin-R_OHBP_Dase"/>
</dbReference>
<dbReference type="SUPFAM" id="SSF54593">
    <property type="entry name" value="Glyoxalase/Bleomycin resistance protein/Dihydroxybiphenyl dioxygenase"/>
    <property type="match status" value="1"/>
</dbReference>
<evidence type="ECO:0000313" key="2">
    <source>
        <dbReference type="EMBL" id="WOF17156.1"/>
    </source>
</evidence>
<dbReference type="PROSITE" id="PS51819">
    <property type="entry name" value="VOC"/>
    <property type="match status" value="1"/>
</dbReference>
<dbReference type="KEGG" id="mefw:F1737_10935"/>
<dbReference type="AlphaFoldDB" id="A0AA97I4P6"/>